<dbReference type="PANTHER" id="PTHR15681">
    <property type="entry name" value="MAD2L1-BINDING PROTEIN"/>
    <property type="match status" value="1"/>
</dbReference>
<evidence type="ECO:0000256" key="1">
    <source>
        <dbReference type="SAM" id="MobiDB-lite"/>
    </source>
</evidence>
<proteinExistence type="predicted"/>
<dbReference type="AlphaFoldDB" id="A0AA88Y224"/>
<reference evidence="2" key="1">
    <citation type="submission" date="2019-08" db="EMBL/GenBank/DDBJ databases">
        <title>The improved chromosome-level genome for the pearl oyster Pinctada fucata martensii using PacBio sequencing and Hi-C.</title>
        <authorList>
            <person name="Zheng Z."/>
        </authorList>
    </citation>
    <scope>NUCLEOTIDE SEQUENCE</scope>
    <source>
        <strain evidence="2">ZZ-2019</strain>
        <tissue evidence="2">Adductor muscle</tissue>
    </source>
</reference>
<name>A0AA88Y224_PINIB</name>
<evidence type="ECO:0000313" key="2">
    <source>
        <dbReference type="EMBL" id="KAK3092384.1"/>
    </source>
</evidence>
<feature type="compositionally biased region" description="Low complexity" evidence="1">
    <location>
        <begin position="178"/>
        <end position="192"/>
    </location>
</feature>
<accession>A0AA88Y224</accession>
<protein>
    <submittedName>
        <fullName evidence="2">Uncharacterized protein</fullName>
    </submittedName>
</protein>
<dbReference type="GO" id="GO:0007096">
    <property type="term" value="P:regulation of exit from mitosis"/>
    <property type="evidence" value="ECO:0007669"/>
    <property type="project" value="InterPro"/>
</dbReference>
<gene>
    <name evidence="2" type="ORF">FSP39_002189</name>
</gene>
<dbReference type="GO" id="GO:0005634">
    <property type="term" value="C:nucleus"/>
    <property type="evidence" value="ECO:0007669"/>
    <property type="project" value="InterPro"/>
</dbReference>
<dbReference type="PANTHER" id="PTHR15681:SF1">
    <property type="entry name" value="MAD2L1-BINDING PROTEIN"/>
    <property type="match status" value="1"/>
</dbReference>
<keyword evidence="3" id="KW-1185">Reference proteome</keyword>
<sequence length="237" mass="27220">MSHLRGKRKEIEPKCHEFVFDGGLESSVRAGLLIELIKYILYERQQIPAPYDWIVSELKQFTENMEKDADPRSDKNPSVNRMQLRRDTLRMKRAIKAISNLQQMFKEISDHTDQSVMGSHDIDMSGIEPLESSVIDLSVINKAEQLLDLTNTSSSSMTSEDVDSTRSLLRQFSDSELSSKTSSSLNSSTVTSGYKYDSMSSERDCSHDEMLQENGEDNMYMWFQAPIRFKGYKCKQR</sequence>
<feature type="region of interest" description="Disordered" evidence="1">
    <location>
        <begin position="178"/>
        <end position="201"/>
    </location>
</feature>
<evidence type="ECO:0000313" key="3">
    <source>
        <dbReference type="Proteomes" id="UP001186944"/>
    </source>
</evidence>
<dbReference type="EMBL" id="VSWD01000009">
    <property type="protein sequence ID" value="KAK3092384.1"/>
    <property type="molecule type" value="Genomic_DNA"/>
</dbReference>
<dbReference type="Proteomes" id="UP001186944">
    <property type="component" value="Unassembled WGS sequence"/>
</dbReference>
<organism evidence="2 3">
    <name type="scientific">Pinctada imbricata</name>
    <name type="common">Atlantic pearl-oyster</name>
    <name type="synonym">Pinctada martensii</name>
    <dbReference type="NCBI Taxonomy" id="66713"/>
    <lineage>
        <taxon>Eukaryota</taxon>
        <taxon>Metazoa</taxon>
        <taxon>Spiralia</taxon>
        <taxon>Lophotrochozoa</taxon>
        <taxon>Mollusca</taxon>
        <taxon>Bivalvia</taxon>
        <taxon>Autobranchia</taxon>
        <taxon>Pteriomorphia</taxon>
        <taxon>Pterioida</taxon>
        <taxon>Pterioidea</taxon>
        <taxon>Pteriidae</taxon>
        <taxon>Pinctada</taxon>
    </lineage>
</organism>
<comment type="caution">
    <text evidence="2">The sequence shown here is derived from an EMBL/GenBank/DDBJ whole genome shotgun (WGS) entry which is preliminary data.</text>
</comment>
<dbReference type="Gene3D" id="3.30.900.20">
    <property type="match status" value="1"/>
</dbReference>
<dbReference type="InterPro" id="IPR009511">
    <property type="entry name" value="MAD1/Cdc20-bound-Mad2-bd"/>
</dbReference>
<dbReference type="InterPro" id="IPR053729">
    <property type="entry name" value="MAD2L1BP_domain_sf"/>
</dbReference>